<comment type="catalytic activity">
    <reaction evidence="1">
        <text>ATP + protein L-histidine = ADP + protein N-phospho-L-histidine.</text>
        <dbReference type="EC" id="2.7.13.3"/>
    </reaction>
</comment>
<dbReference type="InterPro" id="IPR033479">
    <property type="entry name" value="dCache_1"/>
</dbReference>
<comment type="caution">
    <text evidence="13">The sequence shown here is derived from an EMBL/GenBank/DDBJ whole genome shotgun (WGS) entry which is preliminary data.</text>
</comment>
<dbReference type="SUPFAM" id="SSF158472">
    <property type="entry name" value="HAMP domain-like"/>
    <property type="match status" value="1"/>
</dbReference>
<dbReference type="CDD" id="cd12914">
    <property type="entry name" value="PDC1_DGC_like"/>
    <property type="match status" value="1"/>
</dbReference>
<evidence type="ECO:0000313" key="14">
    <source>
        <dbReference type="Proteomes" id="UP000663981"/>
    </source>
</evidence>
<dbReference type="SUPFAM" id="SSF103190">
    <property type="entry name" value="Sensory domain-like"/>
    <property type="match status" value="1"/>
</dbReference>
<comment type="subcellular location">
    <subcellularLocation>
        <location evidence="2">Cell membrane</location>
        <topology evidence="2">Multi-pass membrane protein</topology>
    </subcellularLocation>
</comment>
<dbReference type="InterPro" id="IPR050398">
    <property type="entry name" value="HssS/ArlS-like"/>
</dbReference>
<name>A0ABS3MW88_9BACI</name>
<dbReference type="Gene3D" id="6.10.340.10">
    <property type="match status" value="1"/>
</dbReference>
<evidence type="ECO:0000256" key="6">
    <source>
        <dbReference type="ARBA" id="ARBA00022679"/>
    </source>
</evidence>
<evidence type="ECO:0000256" key="3">
    <source>
        <dbReference type="ARBA" id="ARBA00012438"/>
    </source>
</evidence>
<dbReference type="PANTHER" id="PTHR45528:SF10">
    <property type="entry name" value="METHYL-ACCEPTING CHEMOTAXIS PROTEIN"/>
    <property type="match status" value="1"/>
</dbReference>
<keyword evidence="4" id="KW-1003">Cell membrane</keyword>
<dbReference type="Pfam" id="PF02743">
    <property type="entry name" value="dCache_1"/>
    <property type="match status" value="1"/>
</dbReference>
<evidence type="ECO:0000259" key="12">
    <source>
        <dbReference type="PROSITE" id="PS50885"/>
    </source>
</evidence>
<evidence type="ECO:0000256" key="7">
    <source>
        <dbReference type="ARBA" id="ARBA00022692"/>
    </source>
</evidence>
<dbReference type="EMBL" id="JAGDEL010000001">
    <property type="protein sequence ID" value="MBO1510208.1"/>
    <property type="molecule type" value="Genomic_DNA"/>
</dbReference>
<keyword evidence="14" id="KW-1185">Reference proteome</keyword>
<dbReference type="EC" id="2.7.13.3" evidence="3"/>
<proteinExistence type="predicted"/>
<evidence type="ECO:0000256" key="9">
    <source>
        <dbReference type="ARBA" id="ARBA00022989"/>
    </source>
</evidence>
<dbReference type="Pfam" id="PF00672">
    <property type="entry name" value="HAMP"/>
    <property type="match status" value="1"/>
</dbReference>
<evidence type="ECO:0000256" key="2">
    <source>
        <dbReference type="ARBA" id="ARBA00004651"/>
    </source>
</evidence>
<keyword evidence="6" id="KW-0808">Transferase</keyword>
<dbReference type="Gene3D" id="3.30.450.20">
    <property type="entry name" value="PAS domain"/>
    <property type="match status" value="1"/>
</dbReference>
<dbReference type="CDD" id="cd06225">
    <property type="entry name" value="HAMP"/>
    <property type="match status" value="1"/>
</dbReference>
<evidence type="ECO:0000313" key="13">
    <source>
        <dbReference type="EMBL" id="MBO1510208.1"/>
    </source>
</evidence>
<evidence type="ECO:0000256" key="1">
    <source>
        <dbReference type="ARBA" id="ARBA00000085"/>
    </source>
</evidence>
<keyword evidence="5" id="KW-0597">Phosphoprotein</keyword>
<evidence type="ECO:0000256" key="10">
    <source>
        <dbReference type="ARBA" id="ARBA00023136"/>
    </source>
</evidence>
<feature type="transmembrane region" description="Helical" evidence="11">
    <location>
        <begin position="289"/>
        <end position="310"/>
    </location>
</feature>
<dbReference type="Proteomes" id="UP000663981">
    <property type="component" value="Unassembled WGS sequence"/>
</dbReference>
<dbReference type="PANTHER" id="PTHR45528">
    <property type="entry name" value="SENSOR HISTIDINE KINASE CPXA"/>
    <property type="match status" value="1"/>
</dbReference>
<feature type="transmembrane region" description="Helical" evidence="11">
    <location>
        <begin position="20"/>
        <end position="40"/>
    </location>
</feature>
<evidence type="ECO:0000256" key="8">
    <source>
        <dbReference type="ARBA" id="ARBA00022777"/>
    </source>
</evidence>
<keyword evidence="8" id="KW-0418">Kinase</keyword>
<dbReference type="SMART" id="SM00304">
    <property type="entry name" value="HAMP"/>
    <property type="match status" value="1"/>
</dbReference>
<evidence type="ECO:0000256" key="11">
    <source>
        <dbReference type="SAM" id="Phobius"/>
    </source>
</evidence>
<sequence>MEKNKLHGFSLSTIRSKLIIWFLIVGLLPLGIVSAILYSLNSKELVQKEQAALESLTLSTAQGMEQWIERRLSEVQLAAKTDAMLSLTPERQLALVKTVKDQSPTYETVVFTAPDGTVQAHTTEANIGVMNLSDREYFISGMNGESTISSVLTSKATGNRIVVVASPVQGENGDILGVMSASINFEDLINQFLGSTLSETIDPILVDNQNVFQVYSQKDWIGKNVSETDISSGFISLIEQGKKESGNSVIKEQGKEYVITYTPIDLAGYGLYFKTSMDSILSATDQSKYSTLVISGLSMIGILMIALIVARRISRPIKLVTEHVQQIANGDLTGKALRVSGKDEISKLTESINIMLINLQDLIRKVGDSSEHVADFSEELTASAEQTKTYN</sequence>
<keyword evidence="10 11" id="KW-0472">Membrane</keyword>
<keyword evidence="9 11" id="KW-1133">Transmembrane helix</keyword>
<gene>
    <name evidence="13" type="ORF">I7822_00670</name>
</gene>
<dbReference type="InterPro" id="IPR003660">
    <property type="entry name" value="HAMP_dom"/>
</dbReference>
<dbReference type="PROSITE" id="PS50885">
    <property type="entry name" value="HAMP"/>
    <property type="match status" value="1"/>
</dbReference>
<keyword evidence="7 11" id="KW-0812">Transmembrane</keyword>
<feature type="domain" description="HAMP" evidence="12">
    <location>
        <begin position="311"/>
        <end position="364"/>
    </location>
</feature>
<evidence type="ECO:0000256" key="5">
    <source>
        <dbReference type="ARBA" id="ARBA00022553"/>
    </source>
</evidence>
<dbReference type="RefSeq" id="WP_207974882.1">
    <property type="nucleotide sequence ID" value="NZ_JAGDEL010000001.1"/>
</dbReference>
<evidence type="ECO:0000256" key="4">
    <source>
        <dbReference type="ARBA" id="ARBA00022475"/>
    </source>
</evidence>
<accession>A0ABS3MW88</accession>
<reference evidence="13 14" key="1">
    <citation type="submission" date="2021-03" db="EMBL/GenBank/DDBJ databases">
        <title>Whole genome sequence of Metabacillus bambusae BG109.</title>
        <authorList>
            <person name="Jeong J.W."/>
        </authorList>
    </citation>
    <scope>NUCLEOTIDE SEQUENCE [LARGE SCALE GENOMIC DNA]</scope>
    <source>
        <strain evidence="13 14">BG109</strain>
    </source>
</reference>
<dbReference type="InterPro" id="IPR029151">
    <property type="entry name" value="Sensor-like_sf"/>
</dbReference>
<organism evidence="13 14">
    <name type="scientific">Metabacillus bambusae</name>
    <dbReference type="NCBI Taxonomy" id="2795218"/>
    <lineage>
        <taxon>Bacteria</taxon>
        <taxon>Bacillati</taxon>
        <taxon>Bacillota</taxon>
        <taxon>Bacilli</taxon>
        <taxon>Bacillales</taxon>
        <taxon>Bacillaceae</taxon>
        <taxon>Metabacillus</taxon>
    </lineage>
</organism>
<protein>
    <recommendedName>
        <fullName evidence="3">histidine kinase</fullName>
        <ecNumber evidence="3">2.7.13.3</ecNumber>
    </recommendedName>
</protein>